<evidence type="ECO:0000313" key="1">
    <source>
        <dbReference type="EMBL" id="KZP18767.1"/>
    </source>
</evidence>
<sequence>MKHPFLERVKDSGITVRTYQSTAISRYTQGPWKDGVKPCIVGTGETRKAKAKIYLIRIFTPERMADLPSIMRHYLIPIHAIHSNQSSDSWVKKYDTYQEHLHTSPSWAEGADHWVLALACEVEDGAMLRRCQRSPTDSPVDGSHYFIDRTIMKKFEDLCDARDKEWSKKPRQERENGLIQLSEWNTRPDLKKRRYARRGAPVEDTTPDLVAAEMQAFQSKPDLGKLGDTVSIKSKMPSGASRFRKFFTRHVVGGGWGSG</sequence>
<dbReference type="AlphaFoldDB" id="A0A166HE69"/>
<dbReference type="Proteomes" id="UP000076532">
    <property type="component" value="Unassembled WGS sequence"/>
</dbReference>
<dbReference type="EMBL" id="KV417569">
    <property type="protein sequence ID" value="KZP18767.1"/>
    <property type="molecule type" value="Genomic_DNA"/>
</dbReference>
<protein>
    <submittedName>
        <fullName evidence="1">Uncharacterized protein</fullName>
    </submittedName>
</protein>
<gene>
    <name evidence="1" type="ORF">FIBSPDRAFT_863332</name>
</gene>
<reference evidence="1 2" key="1">
    <citation type="journal article" date="2016" name="Mol. Biol. Evol.">
        <title>Comparative Genomics of Early-Diverging Mushroom-Forming Fungi Provides Insights into the Origins of Lignocellulose Decay Capabilities.</title>
        <authorList>
            <person name="Nagy L.G."/>
            <person name="Riley R."/>
            <person name="Tritt A."/>
            <person name="Adam C."/>
            <person name="Daum C."/>
            <person name="Floudas D."/>
            <person name="Sun H."/>
            <person name="Yadav J.S."/>
            <person name="Pangilinan J."/>
            <person name="Larsson K.H."/>
            <person name="Matsuura K."/>
            <person name="Barry K."/>
            <person name="Labutti K."/>
            <person name="Kuo R."/>
            <person name="Ohm R.A."/>
            <person name="Bhattacharya S.S."/>
            <person name="Shirouzu T."/>
            <person name="Yoshinaga Y."/>
            <person name="Martin F.M."/>
            <person name="Grigoriev I.V."/>
            <person name="Hibbett D.S."/>
        </authorList>
    </citation>
    <scope>NUCLEOTIDE SEQUENCE [LARGE SCALE GENOMIC DNA]</scope>
    <source>
        <strain evidence="1 2">CBS 109695</strain>
    </source>
</reference>
<name>A0A166HE69_9AGAM</name>
<keyword evidence="2" id="KW-1185">Reference proteome</keyword>
<proteinExistence type="predicted"/>
<organism evidence="1 2">
    <name type="scientific">Athelia psychrophila</name>
    <dbReference type="NCBI Taxonomy" id="1759441"/>
    <lineage>
        <taxon>Eukaryota</taxon>
        <taxon>Fungi</taxon>
        <taxon>Dikarya</taxon>
        <taxon>Basidiomycota</taxon>
        <taxon>Agaricomycotina</taxon>
        <taxon>Agaricomycetes</taxon>
        <taxon>Agaricomycetidae</taxon>
        <taxon>Atheliales</taxon>
        <taxon>Atheliaceae</taxon>
        <taxon>Athelia</taxon>
    </lineage>
</organism>
<accession>A0A166HE69</accession>
<evidence type="ECO:0000313" key="2">
    <source>
        <dbReference type="Proteomes" id="UP000076532"/>
    </source>
</evidence>